<dbReference type="EMBL" id="GAIX01011689">
    <property type="protein sequence ID" value="JAA80871.1"/>
    <property type="molecule type" value="Transcribed_RNA"/>
</dbReference>
<name>S4NQ39_9NEOP</name>
<organism evidence="2">
    <name type="scientific">Pararge aegeria</name>
    <name type="common">speckled wood butterfly</name>
    <dbReference type="NCBI Taxonomy" id="116150"/>
    <lineage>
        <taxon>Eukaryota</taxon>
        <taxon>Metazoa</taxon>
        <taxon>Ecdysozoa</taxon>
        <taxon>Arthropoda</taxon>
        <taxon>Hexapoda</taxon>
        <taxon>Insecta</taxon>
        <taxon>Pterygota</taxon>
        <taxon>Neoptera</taxon>
        <taxon>Endopterygota</taxon>
        <taxon>Lepidoptera</taxon>
        <taxon>Glossata</taxon>
        <taxon>Ditrysia</taxon>
        <taxon>Papilionoidea</taxon>
        <taxon>Nymphalidae</taxon>
        <taxon>Satyrinae</taxon>
        <taxon>Satyrini</taxon>
        <taxon>Parargina</taxon>
        <taxon>Pararge</taxon>
    </lineage>
</organism>
<feature type="compositionally biased region" description="Polar residues" evidence="1">
    <location>
        <begin position="51"/>
        <end position="73"/>
    </location>
</feature>
<evidence type="ECO:0000313" key="2">
    <source>
        <dbReference type="EMBL" id="JAA80871.1"/>
    </source>
</evidence>
<accession>S4NQ39</accession>
<protein>
    <submittedName>
        <fullName evidence="2">Uncharacterized protein</fullName>
    </submittedName>
</protein>
<reference evidence="2" key="1">
    <citation type="journal article" date="2013" name="BMC Genomics">
        <title>Unscrambling butterfly oogenesis.</title>
        <authorList>
            <person name="Carter J.M."/>
            <person name="Baker S.C."/>
            <person name="Pink R."/>
            <person name="Carter D.R."/>
            <person name="Collins A."/>
            <person name="Tomlin J."/>
            <person name="Gibbs M."/>
            <person name="Breuker C.J."/>
        </authorList>
    </citation>
    <scope>NUCLEOTIDE SEQUENCE</scope>
    <source>
        <tissue evidence="2">Ovary</tissue>
    </source>
</reference>
<feature type="region of interest" description="Disordered" evidence="1">
    <location>
        <begin position="51"/>
        <end position="86"/>
    </location>
</feature>
<proteinExistence type="predicted"/>
<reference evidence="2" key="2">
    <citation type="submission" date="2013-05" db="EMBL/GenBank/DDBJ databases">
        <authorList>
            <person name="Carter J.-M."/>
            <person name="Baker S.C."/>
            <person name="Pink R."/>
            <person name="Carter D.R.F."/>
            <person name="Collins A."/>
            <person name="Tomlin J."/>
            <person name="Gibbs M."/>
            <person name="Breuker C.J."/>
        </authorList>
    </citation>
    <scope>NUCLEOTIDE SEQUENCE</scope>
    <source>
        <tissue evidence="2">Ovary</tissue>
    </source>
</reference>
<dbReference type="AlphaFoldDB" id="S4NQ39"/>
<sequence>MLRSMVVILIPKSVSTRRIFNAQTTRVLGTRVFSAVDADCCVYIIQYPSNQSASRNESGSSLLNGDSNESVTNDSDIISDMYDDIE</sequence>
<evidence type="ECO:0000256" key="1">
    <source>
        <dbReference type="SAM" id="MobiDB-lite"/>
    </source>
</evidence>